<dbReference type="EMBL" id="JAGFNK010000125">
    <property type="protein sequence ID" value="KAI9507454.1"/>
    <property type="molecule type" value="Genomic_DNA"/>
</dbReference>
<gene>
    <name evidence="1" type="ORF">F5148DRAFT_116346</name>
</gene>
<name>A0ACC0U6Y5_9AGAM</name>
<accession>A0ACC0U6Y5</accession>
<keyword evidence="2" id="KW-1185">Reference proteome</keyword>
<sequence length="108" mass="12646">MPRLSYHALKLLRQPTIPSPWRPVSSFVTLLPFPAPMLLRPLTPLRSFLPVTFAPVIMHARHRSRGAEYQPSQRKRKRKHGFLARKRTVGGRKILERRRAKGRMHLTH</sequence>
<evidence type="ECO:0000313" key="1">
    <source>
        <dbReference type="EMBL" id="KAI9507454.1"/>
    </source>
</evidence>
<keyword evidence="1" id="KW-0689">Ribosomal protein</keyword>
<dbReference type="Proteomes" id="UP001207468">
    <property type="component" value="Unassembled WGS sequence"/>
</dbReference>
<evidence type="ECO:0000313" key="2">
    <source>
        <dbReference type="Proteomes" id="UP001207468"/>
    </source>
</evidence>
<reference evidence="1" key="1">
    <citation type="submission" date="2021-03" db="EMBL/GenBank/DDBJ databases">
        <title>Evolutionary priming and transition to the ectomycorrhizal habit in an iconic lineage of mushroom-forming fungi: is preadaptation a requirement?</title>
        <authorList>
            <consortium name="DOE Joint Genome Institute"/>
            <person name="Looney B.P."/>
            <person name="Miyauchi S."/>
            <person name="Morin E."/>
            <person name="Drula E."/>
            <person name="Courty P.E."/>
            <person name="Chicoki N."/>
            <person name="Fauchery L."/>
            <person name="Kohler A."/>
            <person name="Kuo A."/>
            <person name="LaButti K."/>
            <person name="Pangilinan J."/>
            <person name="Lipzen A."/>
            <person name="Riley R."/>
            <person name="Andreopoulos W."/>
            <person name="He G."/>
            <person name="Johnson J."/>
            <person name="Barry K.W."/>
            <person name="Grigoriev I.V."/>
            <person name="Nagy L."/>
            <person name="Hibbett D."/>
            <person name="Henrissat B."/>
            <person name="Matheny P.B."/>
            <person name="Labbe J."/>
            <person name="Martin A.F."/>
        </authorList>
    </citation>
    <scope>NUCLEOTIDE SEQUENCE</scope>
    <source>
        <strain evidence="1">BPL698</strain>
    </source>
</reference>
<proteinExistence type="predicted"/>
<keyword evidence="1" id="KW-0687">Ribonucleoprotein</keyword>
<organism evidence="1 2">
    <name type="scientific">Russula earlei</name>
    <dbReference type="NCBI Taxonomy" id="71964"/>
    <lineage>
        <taxon>Eukaryota</taxon>
        <taxon>Fungi</taxon>
        <taxon>Dikarya</taxon>
        <taxon>Basidiomycota</taxon>
        <taxon>Agaricomycotina</taxon>
        <taxon>Agaricomycetes</taxon>
        <taxon>Russulales</taxon>
        <taxon>Russulaceae</taxon>
        <taxon>Russula</taxon>
    </lineage>
</organism>
<protein>
    <submittedName>
        <fullName evidence="1">Ribosomal protein L34-domain-containing protein</fullName>
    </submittedName>
</protein>
<comment type="caution">
    <text evidence="1">The sequence shown here is derived from an EMBL/GenBank/DDBJ whole genome shotgun (WGS) entry which is preliminary data.</text>
</comment>